<feature type="compositionally biased region" description="Basic residues" evidence="1">
    <location>
        <begin position="39"/>
        <end position="73"/>
    </location>
</feature>
<comment type="caution">
    <text evidence="2">The sequence shown here is derived from an EMBL/GenBank/DDBJ whole genome shotgun (WGS) entry which is preliminary data.</text>
</comment>
<keyword evidence="3" id="KW-1185">Reference proteome</keyword>
<reference evidence="2 3" key="1">
    <citation type="journal article" date="2019" name="New Phytol.">
        <title>Comparative genomics reveals unique wood-decay strategies and fruiting body development in the Schizophyllaceae.</title>
        <authorList>
            <person name="Almasi E."/>
            <person name="Sahu N."/>
            <person name="Krizsan K."/>
            <person name="Balint B."/>
            <person name="Kovacs G.M."/>
            <person name="Kiss B."/>
            <person name="Cseklye J."/>
            <person name="Drula E."/>
            <person name="Henrissat B."/>
            <person name="Nagy I."/>
            <person name="Chovatia M."/>
            <person name="Adam C."/>
            <person name="LaButti K."/>
            <person name="Lipzen A."/>
            <person name="Riley R."/>
            <person name="Grigoriev I.V."/>
            <person name="Nagy L.G."/>
        </authorList>
    </citation>
    <scope>NUCLEOTIDE SEQUENCE [LARGE SCALE GENOMIC DNA]</scope>
    <source>
        <strain evidence="2 3">NL-1724</strain>
    </source>
</reference>
<dbReference type="Proteomes" id="UP000320762">
    <property type="component" value="Unassembled WGS sequence"/>
</dbReference>
<organism evidence="2 3">
    <name type="scientific">Schizophyllum amplum</name>
    <dbReference type="NCBI Taxonomy" id="97359"/>
    <lineage>
        <taxon>Eukaryota</taxon>
        <taxon>Fungi</taxon>
        <taxon>Dikarya</taxon>
        <taxon>Basidiomycota</taxon>
        <taxon>Agaricomycotina</taxon>
        <taxon>Agaricomycetes</taxon>
        <taxon>Agaricomycetidae</taxon>
        <taxon>Agaricales</taxon>
        <taxon>Schizophyllaceae</taxon>
        <taxon>Schizophyllum</taxon>
    </lineage>
</organism>
<name>A0A550CKC7_9AGAR</name>
<evidence type="ECO:0000256" key="1">
    <source>
        <dbReference type="SAM" id="MobiDB-lite"/>
    </source>
</evidence>
<accession>A0A550CKC7</accession>
<evidence type="ECO:0000313" key="3">
    <source>
        <dbReference type="Proteomes" id="UP000320762"/>
    </source>
</evidence>
<dbReference type="EMBL" id="VDMD01000005">
    <property type="protein sequence ID" value="TRM65227.1"/>
    <property type="molecule type" value="Genomic_DNA"/>
</dbReference>
<evidence type="ECO:0000313" key="2">
    <source>
        <dbReference type="EMBL" id="TRM65227.1"/>
    </source>
</evidence>
<dbReference type="AlphaFoldDB" id="A0A550CKC7"/>
<protein>
    <submittedName>
        <fullName evidence="2">Uncharacterized protein</fullName>
    </submittedName>
</protein>
<proteinExistence type="predicted"/>
<sequence length="149" mass="16528">MQGVVQHPSTSIPMTVVMTMTPPPRHPLVHPEAVMHRRSPLHRHPATRRHRAVQRRLRATPRRRAHSRLHRKPVREVANAQAGAQPRARPGITRAQTAGAATGHVQPRSAGSFNGRTTCLHRAFPPNALLRLSLMLRSANANAASRPRN</sequence>
<feature type="region of interest" description="Disordered" evidence="1">
    <location>
        <begin position="39"/>
        <end position="112"/>
    </location>
</feature>
<gene>
    <name evidence="2" type="ORF">BD626DRAFT_488115</name>
</gene>